<evidence type="ECO:0000313" key="1">
    <source>
        <dbReference type="EMBL" id="KAG9231130.1"/>
    </source>
</evidence>
<name>A0A9P7YCD0_9HELO</name>
<reference evidence="1" key="1">
    <citation type="journal article" date="2021" name="IMA Fungus">
        <title>Genomic characterization of three marine fungi, including Emericellopsis atlantica sp. nov. with signatures of a generalist lifestyle and marine biomass degradation.</title>
        <authorList>
            <person name="Hagestad O.C."/>
            <person name="Hou L."/>
            <person name="Andersen J.H."/>
            <person name="Hansen E.H."/>
            <person name="Altermark B."/>
            <person name="Li C."/>
            <person name="Kuhnert E."/>
            <person name="Cox R.J."/>
            <person name="Crous P.W."/>
            <person name="Spatafora J.W."/>
            <person name="Lail K."/>
            <person name="Amirebrahimi M."/>
            <person name="Lipzen A."/>
            <person name="Pangilinan J."/>
            <person name="Andreopoulos W."/>
            <person name="Hayes R.D."/>
            <person name="Ng V."/>
            <person name="Grigoriev I.V."/>
            <person name="Jackson S.A."/>
            <person name="Sutton T.D.S."/>
            <person name="Dobson A.D.W."/>
            <person name="Rama T."/>
        </authorList>
    </citation>
    <scope>NUCLEOTIDE SEQUENCE</scope>
    <source>
        <strain evidence="1">TRa018bII</strain>
    </source>
</reference>
<protein>
    <submittedName>
        <fullName evidence="1">Uncharacterized protein</fullName>
    </submittedName>
</protein>
<organism evidence="1 2">
    <name type="scientific">Amylocarpus encephaloides</name>
    <dbReference type="NCBI Taxonomy" id="45428"/>
    <lineage>
        <taxon>Eukaryota</taxon>
        <taxon>Fungi</taxon>
        <taxon>Dikarya</taxon>
        <taxon>Ascomycota</taxon>
        <taxon>Pezizomycotina</taxon>
        <taxon>Leotiomycetes</taxon>
        <taxon>Helotiales</taxon>
        <taxon>Helotiales incertae sedis</taxon>
        <taxon>Amylocarpus</taxon>
    </lineage>
</organism>
<proteinExistence type="predicted"/>
<evidence type="ECO:0000313" key="2">
    <source>
        <dbReference type="Proteomes" id="UP000824998"/>
    </source>
</evidence>
<keyword evidence="2" id="KW-1185">Reference proteome</keyword>
<dbReference type="OrthoDB" id="3526561at2759"/>
<comment type="caution">
    <text evidence="1">The sequence shown here is derived from an EMBL/GenBank/DDBJ whole genome shotgun (WGS) entry which is preliminary data.</text>
</comment>
<dbReference type="AlphaFoldDB" id="A0A9P7YCD0"/>
<dbReference type="Proteomes" id="UP000824998">
    <property type="component" value="Unassembled WGS sequence"/>
</dbReference>
<gene>
    <name evidence="1" type="ORF">BJ875DRAFT_383626</name>
</gene>
<dbReference type="EMBL" id="MU251622">
    <property type="protein sequence ID" value="KAG9231130.1"/>
    <property type="molecule type" value="Genomic_DNA"/>
</dbReference>
<sequence length="910" mass="102109">MSKTELVARRLDVSARGVDILTSLTNMANSPHSVVHMGIELGRWLNRERLSESQLQLCLEKARGLVMANSRGNDFYKAVMSGSRQRAVGPLFSQPSGSLGRMMTDDPFLCWLTSTTACLFEFHGEDFISDVLCSFIMQAHNDGGKTLKEYQLAWHPLRLQLKPVLQKIVSSMWFNVVNSGVVKRNQQEGLTSLPLPTELKEVCPRGHNMESHRLGSILCQLREAEGEVVIESDNIITNLTLWLIYHFKGRLRVVVSGKIVYDEVLGPEEALIEHRTKKFCSTDGPCEDVSNAKVKILFCISGDIQRILSGTYDTQMTMEQTPRVRQKLYQPLKYPLGASGKESIRVLVRQTAFEIVSWILRLRLRREASNNEILFNVILSEAEEQEELENLYVGDILARVPSVVNMGWGDIKAAVVVFSPPSGTESSTLATKLDENEEMDFESAEDLESVDSDSAEPTPEYILQYFPILRDLMEKVRRSCRCHHCLAPKGNLLLKEGCLRHTAFMEVMTYIGHSISDAFGADDCSQKVTRVMEDFGVLQILYDITLGSIKWRAWLDTAARVLLGSPSIDELVETRDDEDYTVKSDFFDADLLASTVIVVQHGSLAVVAPWLDISQPLSLMKCFGFKIVQGRLGLYAPDGSQFQSLQGESTVIETRHSDDVQNYTESYPLACESAGAQVSLKLDTCDFKTEFLLVPTGSNQYKLLMRVVSDSHSRFLDPTRAMIKLTQPVMSVSCSHKFDSIITIQSRAPRLKMYSYEELLGRWPDGKLDNLDETAEDFKAPGQAAENNDNSDDDKESAFPAGQYYRIPASGERFEISDIIHTFRVSQVLDSYLKYNTALALTFSDVTILTHGPACLSCILHIGAGLAATNGIVDTNQNRWVICRSKHPEMGRYADDQHYSESRKRIRAAR</sequence>
<accession>A0A9P7YCD0</accession>